<dbReference type="GO" id="GO:0005524">
    <property type="term" value="F:ATP binding"/>
    <property type="evidence" value="ECO:0007669"/>
    <property type="project" value="UniProtKB-KW"/>
</dbReference>
<organism evidence="5 6">
    <name type="scientific">Calidithermus roseus</name>
    <dbReference type="NCBI Taxonomy" id="1644118"/>
    <lineage>
        <taxon>Bacteria</taxon>
        <taxon>Thermotogati</taxon>
        <taxon>Deinococcota</taxon>
        <taxon>Deinococci</taxon>
        <taxon>Thermales</taxon>
        <taxon>Thermaceae</taxon>
        <taxon>Calidithermus</taxon>
    </lineage>
</organism>
<dbReference type="InterPro" id="IPR050773">
    <property type="entry name" value="CbxX/CfxQ_RuBisCO_ESX"/>
</dbReference>
<dbReference type="Pfam" id="PF00004">
    <property type="entry name" value="AAA"/>
    <property type="match status" value="1"/>
</dbReference>
<evidence type="ECO:0000313" key="6">
    <source>
        <dbReference type="Proteomes" id="UP000265341"/>
    </source>
</evidence>
<feature type="domain" description="AAA+ ATPase" evidence="4">
    <location>
        <begin position="243"/>
        <end position="383"/>
    </location>
</feature>
<evidence type="ECO:0000256" key="3">
    <source>
        <dbReference type="ARBA" id="ARBA00022840"/>
    </source>
</evidence>
<dbReference type="InterPro" id="IPR000641">
    <property type="entry name" value="CbxX/CfxQ"/>
</dbReference>
<reference evidence="5 6" key="1">
    <citation type="submission" date="2018-08" db="EMBL/GenBank/DDBJ databases">
        <title>Meiothermus roseus NBRC 110900 genome sequencing project.</title>
        <authorList>
            <person name="Da Costa M.S."/>
            <person name="Albuquerque L."/>
            <person name="Raposo P."/>
            <person name="Froufe H.J.C."/>
            <person name="Barroso C.S."/>
            <person name="Egas C."/>
        </authorList>
    </citation>
    <scope>NUCLEOTIDE SEQUENCE [LARGE SCALE GENOMIC DNA]</scope>
    <source>
        <strain evidence="5 6">NBRC 110900</strain>
    </source>
</reference>
<protein>
    <submittedName>
        <fullName evidence="5">Stage V sporulation protein K</fullName>
    </submittedName>
</protein>
<dbReference type="Proteomes" id="UP000265341">
    <property type="component" value="Unassembled WGS sequence"/>
</dbReference>
<dbReference type="Gene3D" id="2.60.120.560">
    <property type="entry name" value="Exo-inulinase, domain 1"/>
    <property type="match status" value="1"/>
</dbReference>
<dbReference type="SMART" id="SM00382">
    <property type="entry name" value="AAA"/>
    <property type="match status" value="1"/>
</dbReference>
<keyword evidence="6" id="KW-1185">Reference proteome</keyword>
<dbReference type="PANTHER" id="PTHR43392:SF2">
    <property type="entry name" value="AAA-TYPE ATPASE FAMILY PROTEIN _ ANKYRIN REPEAT FAMILY PROTEIN"/>
    <property type="match status" value="1"/>
</dbReference>
<dbReference type="OrthoDB" id="9806903at2"/>
<dbReference type="GO" id="GO:0016887">
    <property type="term" value="F:ATP hydrolysis activity"/>
    <property type="evidence" value="ECO:0007669"/>
    <property type="project" value="InterPro"/>
</dbReference>
<dbReference type="PANTHER" id="PTHR43392">
    <property type="entry name" value="AAA-TYPE ATPASE FAMILY PROTEIN / ANKYRIN REPEAT FAMILY PROTEIN"/>
    <property type="match status" value="1"/>
</dbReference>
<evidence type="ECO:0000256" key="1">
    <source>
        <dbReference type="ARBA" id="ARBA00010378"/>
    </source>
</evidence>
<evidence type="ECO:0000259" key="4">
    <source>
        <dbReference type="SMART" id="SM00382"/>
    </source>
</evidence>
<dbReference type="InterPro" id="IPR003593">
    <property type="entry name" value="AAA+_ATPase"/>
</dbReference>
<proteinExistence type="inferred from homology"/>
<keyword evidence="3" id="KW-0067">ATP-binding</keyword>
<accession>A0A399EJ34</accession>
<dbReference type="InterPro" id="IPR003959">
    <property type="entry name" value="ATPase_AAA_core"/>
</dbReference>
<dbReference type="Gene3D" id="3.40.50.300">
    <property type="entry name" value="P-loop containing nucleotide triphosphate hydrolases"/>
    <property type="match status" value="1"/>
</dbReference>
<evidence type="ECO:0000313" key="5">
    <source>
        <dbReference type="EMBL" id="RIH82161.1"/>
    </source>
</evidence>
<dbReference type="AlphaFoldDB" id="A0A399EJ34"/>
<dbReference type="Pfam" id="PF17866">
    <property type="entry name" value="AAA_lid_6"/>
    <property type="match status" value="1"/>
</dbReference>
<dbReference type="RefSeq" id="WP_119280472.1">
    <property type="nucleotide sequence ID" value="NZ_QWLA01000117.1"/>
</dbReference>
<sequence length="484" mass="54474">MLVFSDFFTDNKNEWSVRDSKEVLLAVEDGCYVFEHKRSEGNWLSWCGTRADWSRDFRLHVILEKVSGVNDYGYGVVWSLKDADHFYSFLISGDGHYRIDACDNNEWTTLQDWTKTPLVHPGDAVNWLSVVRQGEELRFYINDQLADTKPASAFEKAFGSAVGFYLNRQMRVRVHAVWLGQGEGLGGAPEAIEVPDDDSLEKVLAELHTLIGLGHIKQEVQTLVNFLTVQTERKKRGLSTIPLSLHMVLTGPPGTGKTTIARLVGRIYRHLGFLQKGHVVETDRAGLVAGYIGQTALKTDEQVKKALGGILFIDEAYALEPEGATFADFGQEAIDTLLKRMEDYRDQFAVVIAGYTDEMERFLESNPGVRSRFSRYFYFDHFSPEELLAIFEKFAADAGYRLTPDARLAVESTIRQAHAARDRSFGNARFCRNLFEDIVAEQANRIAHSDMTALSDADLQLITLEDIPNAAADIARLNTKRSLN</sequence>
<keyword evidence="2" id="KW-0547">Nucleotide-binding</keyword>
<dbReference type="FunFam" id="3.40.50.300:FF:000216">
    <property type="entry name" value="Type VII secretion ATPase EccA"/>
    <property type="match status" value="1"/>
</dbReference>
<comment type="similarity">
    <text evidence="1">Belongs to the CbxX/CfxQ family.</text>
</comment>
<dbReference type="Gene3D" id="1.10.8.60">
    <property type="match status" value="1"/>
</dbReference>
<gene>
    <name evidence="5" type="primary">spoVK</name>
    <name evidence="5" type="ORF">Mrose_03453</name>
</gene>
<comment type="caution">
    <text evidence="5">The sequence shown here is derived from an EMBL/GenBank/DDBJ whole genome shotgun (WGS) entry which is preliminary data.</text>
</comment>
<dbReference type="EMBL" id="QWLA01000117">
    <property type="protein sequence ID" value="RIH82161.1"/>
    <property type="molecule type" value="Genomic_DNA"/>
</dbReference>
<dbReference type="InterPro" id="IPR027417">
    <property type="entry name" value="P-loop_NTPase"/>
</dbReference>
<dbReference type="CDD" id="cd00009">
    <property type="entry name" value="AAA"/>
    <property type="match status" value="1"/>
</dbReference>
<dbReference type="PRINTS" id="PR00819">
    <property type="entry name" value="CBXCFQXSUPER"/>
</dbReference>
<name>A0A399EJ34_9DEIN</name>
<evidence type="ECO:0000256" key="2">
    <source>
        <dbReference type="ARBA" id="ARBA00022741"/>
    </source>
</evidence>
<dbReference type="InterPro" id="IPR041627">
    <property type="entry name" value="AAA_lid_6"/>
</dbReference>
<dbReference type="SUPFAM" id="SSF52540">
    <property type="entry name" value="P-loop containing nucleoside triphosphate hydrolases"/>
    <property type="match status" value="1"/>
</dbReference>